<dbReference type="Proteomes" id="UP000321363">
    <property type="component" value="Unassembled WGS sequence"/>
</dbReference>
<comment type="caution">
    <text evidence="1">The sequence shown here is derived from an EMBL/GenBank/DDBJ whole genome shotgun (WGS) entry which is preliminary data.</text>
</comment>
<evidence type="ECO:0000313" key="2">
    <source>
        <dbReference type="Proteomes" id="UP000321363"/>
    </source>
</evidence>
<dbReference type="AlphaFoldDB" id="A0A5C6VY57"/>
<proteinExistence type="predicted"/>
<protein>
    <submittedName>
        <fullName evidence="1">Uncharacterized protein</fullName>
    </submittedName>
</protein>
<sequence length="71" mass="8517">MSEYKEFLLEKEKIDHLFDQEFQITLVIENLNGAIVDFEKTVNEEIETKQLHIKMAESRKYFATHLLMRAK</sequence>
<dbReference type="OrthoDB" id="2454651at2"/>
<gene>
    <name evidence="1" type="ORF">FS935_11295</name>
</gene>
<dbReference type="EMBL" id="VOQF01000006">
    <property type="protein sequence ID" value="TXC90500.1"/>
    <property type="molecule type" value="Genomic_DNA"/>
</dbReference>
<dbReference type="RefSeq" id="WP_146948605.1">
    <property type="nucleotide sequence ID" value="NZ_VOQF01000006.1"/>
</dbReference>
<keyword evidence="2" id="KW-1185">Reference proteome</keyword>
<organism evidence="1 2">
    <name type="scientific">Metabacillus litoralis</name>
    <dbReference type="NCBI Taxonomy" id="152268"/>
    <lineage>
        <taxon>Bacteria</taxon>
        <taxon>Bacillati</taxon>
        <taxon>Bacillota</taxon>
        <taxon>Bacilli</taxon>
        <taxon>Bacillales</taxon>
        <taxon>Bacillaceae</taxon>
        <taxon>Metabacillus</taxon>
    </lineage>
</organism>
<evidence type="ECO:0000313" key="1">
    <source>
        <dbReference type="EMBL" id="TXC90500.1"/>
    </source>
</evidence>
<name>A0A5C6VY57_9BACI</name>
<accession>A0A5C6VY57</accession>
<reference evidence="1 2" key="1">
    <citation type="journal article" date="2005" name="Int. J. Syst. Evol. Microbiol.">
        <title>Bacillus litoralis sp. nov., isolated from a tidal flat of the Yellow Sea in Korea.</title>
        <authorList>
            <person name="Yoon J.H."/>
            <person name="Oh T.K."/>
        </authorList>
    </citation>
    <scope>NUCLEOTIDE SEQUENCE [LARGE SCALE GENOMIC DNA]</scope>
    <source>
        <strain evidence="1 2">SW-211</strain>
    </source>
</reference>